<feature type="compositionally biased region" description="Basic and acidic residues" evidence="1">
    <location>
        <begin position="90"/>
        <end position="103"/>
    </location>
</feature>
<reference evidence="2" key="1">
    <citation type="journal article" date="2021" name="Genome Biol. Evol.">
        <title>A High-Quality Reference Genome for a Parasitic Bivalve with Doubly Uniparental Inheritance (Bivalvia: Unionida).</title>
        <authorList>
            <person name="Smith C.H."/>
        </authorList>
    </citation>
    <scope>NUCLEOTIDE SEQUENCE</scope>
    <source>
        <strain evidence="2">CHS0354</strain>
    </source>
</reference>
<evidence type="ECO:0000313" key="3">
    <source>
        <dbReference type="Proteomes" id="UP001195483"/>
    </source>
</evidence>
<feature type="compositionally biased region" description="Basic and acidic residues" evidence="1">
    <location>
        <begin position="37"/>
        <end position="56"/>
    </location>
</feature>
<feature type="region of interest" description="Disordered" evidence="1">
    <location>
        <begin position="1"/>
        <end position="56"/>
    </location>
</feature>
<dbReference type="Proteomes" id="UP001195483">
    <property type="component" value="Unassembled WGS sequence"/>
</dbReference>
<evidence type="ECO:0000313" key="2">
    <source>
        <dbReference type="EMBL" id="KAK3602954.1"/>
    </source>
</evidence>
<organism evidence="2 3">
    <name type="scientific">Potamilus streckersoni</name>
    <dbReference type="NCBI Taxonomy" id="2493646"/>
    <lineage>
        <taxon>Eukaryota</taxon>
        <taxon>Metazoa</taxon>
        <taxon>Spiralia</taxon>
        <taxon>Lophotrochozoa</taxon>
        <taxon>Mollusca</taxon>
        <taxon>Bivalvia</taxon>
        <taxon>Autobranchia</taxon>
        <taxon>Heteroconchia</taxon>
        <taxon>Palaeoheterodonta</taxon>
        <taxon>Unionida</taxon>
        <taxon>Unionoidea</taxon>
        <taxon>Unionidae</taxon>
        <taxon>Ambleminae</taxon>
        <taxon>Lampsilini</taxon>
        <taxon>Potamilus</taxon>
    </lineage>
</organism>
<dbReference type="EMBL" id="JAEAOA010002305">
    <property type="protein sequence ID" value="KAK3602954.1"/>
    <property type="molecule type" value="Genomic_DNA"/>
</dbReference>
<evidence type="ECO:0000256" key="1">
    <source>
        <dbReference type="SAM" id="MobiDB-lite"/>
    </source>
</evidence>
<proteinExistence type="predicted"/>
<accession>A0AAE0W6J7</accession>
<comment type="caution">
    <text evidence="2">The sequence shown here is derived from an EMBL/GenBank/DDBJ whole genome shotgun (WGS) entry which is preliminary data.</text>
</comment>
<reference evidence="2" key="2">
    <citation type="journal article" date="2021" name="Genome Biol. Evol.">
        <title>Developing a high-quality reference genome for a parasitic bivalve with doubly uniparental inheritance (Bivalvia: Unionida).</title>
        <authorList>
            <person name="Smith C.H."/>
        </authorList>
    </citation>
    <scope>NUCLEOTIDE SEQUENCE</scope>
    <source>
        <strain evidence="2">CHS0354</strain>
        <tissue evidence="2">Mantle</tissue>
    </source>
</reference>
<reference evidence="2" key="3">
    <citation type="submission" date="2023-05" db="EMBL/GenBank/DDBJ databases">
        <authorList>
            <person name="Smith C.H."/>
        </authorList>
    </citation>
    <scope>NUCLEOTIDE SEQUENCE</scope>
    <source>
        <strain evidence="2">CHS0354</strain>
        <tissue evidence="2">Mantle</tissue>
    </source>
</reference>
<protein>
    <submittedName>
        <fullName evidence="2">Uncharacterized protein</fullName>
    </submittedName>
</protein>
<dbReference type="AlphaFoldDB" id="A0AAE0W6J7"/>
<sequence>MVEKSYKQCQSEPKSTIRKSEETIWPQQNTIEKLKKKTEEEKKAKAKEKKLQKEKERKQIQLVEKKTPFYVLEEPKFGEHITDWNTGNCLDRRDNYTRGKEYNSDQQRGRKQKQKWKSPIQQSPRKGKIHQHRELALKGK</sequence>
<feature type="region of interest" description="Disordered" evidence="1">
    <location>
        <begin position="80"/>
        <end position="140"/>
    </location>
</feature>
<name>A0AAE0W6J7_9BIVA</name>
<gene>
    <name evidence="2" type="ORF">CHS0354_039372</name>
</gene>
<keyword evidence="3" id="KW-1185">Reference proteome</keyword>